<keyword evidence="1" id="KW-1133">Transmembrane helix</keyword>
<dbReference type="EMBL" id="CP101989">
    <property type="protein sequence ID" value="UUI66693.1"/>
    <property type="molecule type" value="Genomic_DNA"/>
</dbReference>
<keyword evidence="3" id="KW-1185">Reference proteome</keyword>
<evidence type="ECO:0008006" key="4">
    <source>
        <dbReference type="Google" id="ProtNLM"/>
    </source>
</evidence>
<reference evidence="2 3" key="1">
    <citation type="submission" date="2022-07" db="EMBL/GenBank/DDBJ databases">
        <title>Novel species in genus cellulomonas.</title>
        <authorList>
            <person name="Ye L."/>
        </authorList>
    </citation>
    <scope>NUCLEOTIDE SEQUENCE [LARGE SCALE GENOMIC DNA]</scope>
    <source>
        <strain evidence="3">zg-Y908</strain>
    </source>
</reference>
<accession>A0ABY5KA99</accession>
<feature type="transmembrane region" description="Helical" evidence="1">
    <location>
        <begin position="61"/>
        <end position="80"/>
    </location>
</feature>
<evidence type="ECO:0000313" key="3">
    <source>
        <dbReference type="Proteomes" id="UP001317322"/>
    </source>
</evidence>
<dbReference type="RefSeq" id="WP_227564950.1">
    <property type="nucleotide sequence ID" value="NZ_CP101989.1"/>
</dbReference>
<keyword evidence="1" id="KW-0472">Membrane</keyword>
<keyword evidence="1" id="KW-0812">Transmembrane</keyword>
<feature type="transmembrane region" description="Helical" evidence="1">
    <location>
        <begin position="35"/>
        <end position="55"/>
    </location>
</feature>
<protein>
    <recommendedName>
        <fullName evidence="4">YcxB family protein</fullName>
    </recommendedName>
</protein>
<evidence type="ECO:0000256" key="1">
    <source>
        <dbReference type="SAM" id="Phobius"/>
    </source>
</evidence>
<sequence length="169" mass="17373">MTAEPTTASLTVTADLLRAMTRDGTGLLLRLRATVVAWTILAVPLVLGLLLALTGLVDLEVVAPGLVVLSAVAIAMSLSARQSVSRGLRVALAPGTTVSAAVADDALFSTSALGSSRTTWAAFRELHVRGSAVVLRLRGSSAFVLLPRALFTDDDLATVAERVGRPAGG</sequence>
<proteinExistence type="predicted"/>
<name>A0ABY5KA99_9CELL</name>
<evidence type="ECO:0000313" key="2">
    <source>
        <dbReference type="EMBL" id="UUI66693.1"/>
    </source>
</evidence>
<dbReference type="Proteomes" id="UP001317322">
    <property type="component" value="Chromosome"/>
</dbReference>
<gene>
    <name evidence="2" type="ORF">NP075_08340</name>
</gene>
<organism evidence="2 3">
    <name type="scientific">Cellulomonas wangsupingiae</name>
    <dbReference type="NCBI Taxonomy" id="2968085"/>
    <lineage>
        <taxon>Bacteria</taxon>
        <taxon>Bacillati</taxon>
        <taxon>Actinomycetota</taxon>
        <taxon>Actinomycetes</taxon>
        <taxon>Micrococcales</taxon>
        <taxon>Cellulomonadaceae</taxon>
        <taxon>Cellulomonas</taxon>
    </lineage>
</organism>